<keyword evidence="3" id="KW-1133">Transmembrane helix</keyword>
<evidence type="ECO:0000256" key="2">
    <source>
        <dbReference type="PIRSR" id="PIRSR605754-1"/>
    </source>
</evidence>
<dbReference type="InterPro" id="IPR005754">
    <property type="entry name" value="Sortase"/>
</dbReference>
<feature type="active site" description="Proton donor/acceptor" evidence="2">
    <location>
        <position position="164"/>
    </location>
</feature>
<dbReference type="eggNOG" id="COG3764">
    <property type="taxonomic scope" value="Bacteria"/>
</dbReference>
<accession>E6J2X7</accession>
<protein>
    <submittedName>
        <fullName evidence="4">Sortase family protein</fullName>
    </submittedName>
</protein>
<feature type="transmembrane region" description="Helical" evidence="3">
    <location>
        <begin position="262"/>
        <end position="282"/>
    </location>
</feature>
<evidence type="ECO:0000313" key="4">
    <source>
        <dbReference type="EMBL" id="EFU21781.1"/>
    </source>
</evidence>
<feature type="transmembrane region" description="Helical" evidence="3">
    <location>
        <begin position="21"/>
        <end position="42"/>
    </location>
</feature>
<dbReference type="InterPro" id="IPR023365">
    <property type="entry name" value="Sortase_dom-sf"/>
</dbReference>
<keyword evidence="3" id="KW-0472">Membrane</keyword>
<evidence type="ECO:0000256" key="1">
    <source>
        <dbReference type="ARBA" id="ARBA00022801"/>
    </source>
</evidence>
<organism evidence="4 5">
    <name type="scientific">Streptococcus anginosus F0211</name>
    <dbReference type="NCBI Taxonomy" id="706437"/>
    <lineage>
        <taxon>Bacteria</taxon>
        <taxon>Bacillati</taxon>
        <taxon>Bacillota</taxon>
        <taxon>Bacilli</taxon>
        <taxon>Lactobacillales</taxon>
        <taxon>Streptococcaceae</taxon>
        <taxon>Streptococcus</taxon>
        <taxon>Streptococcus anginosus group</taxon>
    </lineage>
</organism>
<dbReference type="NCBIfam" id="TIGR01076">
    <property type="entry name" value="sortase_fam"/>
    <property type="match status" value="1"/>
</dbReference>
<dbReference type="Gene3D" id="2.40.260.10">
    <property type="entry name" value="Sortase"/>
    <property type="match status" value="1"/>
</dbReference>
<dbReference type="GO" id="GO:0016787">
    <property type="term" value="F:hydrolase activity"/>
    <property type="evidence" value="ECO:0007669"/>
    <property type="project" value="UniProtKB-KW"/>
</dbReference>
<keyword evidence="3" id="KW-0812">Transmembrane</keyword>
<dbReference type="NCBIfam" id="NF033745">
    <property type="entry name" value="class_C_sortase"/>
    <property type="match status" value="1"/>
</dbReference>
<keyword evidence="1" id="KW-0378">Hydrolase</keyword>
<reference evidence="4 5" key="1">
    <citation type="submission" date="2010-11" db="EMBL/GenBank/DDBJ databases">
        <authorList>
            <person name="Weinstock G."/>
            <person name="Sodergren E."/>
            <person name="Clifton S."/>
            <person name="Fulton L."/>
            <person name="Fulton B."/>
            <person name="Courtney L."/>
            <person name="Fronick C."/>
            <person name="Harrison M."/>
            <person name="Strong C."/>
            <person name="Farmer C."/>
            <person name="Delahaunty K."/>
            <person name="Markovic C."/>
            <person name="Hall O."/>
            <person name="Minx P."/>
            <person name="Tomlinson C."/>
            <person name="Mitreva M."/>
            <person name="Hou S."/>
            <person name="Chen J."/>
            <person name="Wollam A."/>
            <person name="Pepin K.H."/>
            <person name="Johnson M."/>
            <person name="Bhonagiri V."/>
            <person name="Zhang X."/>
            <person name="Suruliraj S."/>
            <person name="Warren W."/>
            <person name="Chinwalla A."/>
            <person name="Mardis E.R."/>
            <person name="Wilson R.K."/>
        </authorList>
    </citation>
    <scope>NUCLEOTIDE SEQUENCE [LARGE SCALE GENOMIC DNA]</scope>
    <source>
        <strain evidence="4 5">F0211</strain>
    </source>
</reference>
<comment type="caution">
    <text evidence="4">The sequence shown here is derived from an EMBL/GenBank/DDBJ whole genome shotgun (WGS) entry which is preliminary data.</text>
</comment>
<feature type="active site" description="Acyl-thioester intermediate" evidence="2">
    <location>
        <position position="226"/>
    </location>
</feature>
<evidence type="ECO:0000256" key="3">
    <source>
        <dbReference type="SAM" id="Phobius"/>
    </source>
</evidence>
<dbReference type="AlphaFoldDB" id="E6J2X7"/>
<name>E6J2X7_STRAP</name>
<dbReference type="Pfam" id="PF04203">
    <property type="entry name" value="Sortase"/>
    <property type="match status" value="1"/>
</dbReference>
<dbReference type="InterPro" id="IPR042002">
    <property type="entry name" value="Sortase_C"/>
</dbReference>
<proteinExistence type="predicted"/>
<gene>
    <name evidence="4" type="ORF">HMPREF0813_01620</name>
</gene>
<sequence>MEIEKSIERSIMTRKKKNQKWLRLTYKILTILGCLMICYPFVSQIYYQYVTMQETKQFDDEKGKLVDQDVEKRIELAKAYNSTLSPEKIGDPFSSRKKEEGVAEYARMLQLQEKIGYVTIPSINQKIPIRAGSSENVLQNGAGHLEGTSLPVGGVSTHTVITAHRGLPTARLFTDLDKVKVGDVFYITNIKETLAYQVDKILTVEPTDFKPILVKEGEDRATLLTCTPYMINSHRLLVQGKRIPFREAEKKKKIKIDFFAQYKWFILLAAGLILLLIGYLLFKMLRKKGTETSLS</sequence>
<dbReference type="Proteomes" id="UP000002973">
    <property type="component" value="Unassembled WGS sequence"/>
</dbReference>
<dbReference type="EMBL" id="AECT01000040">
    <property type="protein sequence ID" value="EFU21781.1"/>
    <property type="molecule type" value="Genomic_DNA"/>
</dbReference>
<dbReference type="SUPFAM" id="SSF63817">
    <property type="entry name" value="Sortase"/>
    <property type="match status" value="1"/>
</dbReference>
<evidence type="ECO:0000313" key="5">
    <source>
        <dbReference type="Proteomes" id="UP000002973"/>
    </source>
</evidence>
<dbReference type="CDD" id="cd05827">
    <property type="entry name" value="Sortase_C"/>
    <property type="match status" value="1"/>
</dbReference>